<evidence type="ECO:0000313" key="10">
    <source>
        <dbReference type="Proteomes" id="UP000199361"/>
    </source>
</evidence>
<dbReference type="SUPFAM" id="SSF48264">
    <property type="entry name" value="Cytochrome P450"/>
    <property type="match status" value="1"/>
</dbReference>
<feature type="compositionally biased region" description="Basic and acidic residues" evidence="8">
    <location>
        <begin position="85"/>
        <end position="94"/>
    </location>
</feature>
<evidence type="ECO:0000256" key="5">
    <source>
        <dbReference type="ARBA" id="ARBA00023004"/>
    </source>
</evidence>
<dbReference type="Gene3D" id="1.10.630.10">
    <property type="entry name" value="Cytochrome P450"/>
    <property type="match status" value="1"/>
</dbReference>
<evidence type="ECO:0000256" key="2">
    <source>
        <dbReference type="ARBA" id="ARBA00022617"/>
    </source>
</evidence>
<dbReference type="GO" id="GO:0005506">
    <property type="term" value="F:iron ion binding"/>
    <property type="evidence" value="ECO:0007669"/>
    <property type="project" value="InterPro"/>
</dbReference>
<dbReference type="FunFam" id="1.10.630.10:FF:000018">
    <property type="entry name" value="Cytochrome P450 monooxygenase"/>
    <property type="match status" value="1"/>
</dbReference>
<keyword evidence="4 7" id="KW-0560">Oxidoreductase</keyword>
<reference evidence="9 10" key="1">
    <citation type="submission" date="2016-10" db="EMBL/GenBank/DDBJ databases">
        <authorList>
            <person name="de Groot N.N."/>
        </authorList>
    </citation>
    <scope>NUCLEOTIDE SEQUENCE [LARGE SCALE GENOMIC DNA]</scope>
    <source>
        <strain evidence="9 10">CGMCC 4.5598</strain>
    </source>
</reference>
<name>A0A1I0ALQ4_9ACTN</name>
<organism evidence="9 10">
    <name type="scientific">Nonomuraea wenchangensis</name>
    <dbReference type="NCBI Taxonomy" id="568860"/>
    <lineage>
        <taxon>Bacteria</taxon>
        <taxon>Bacillati</taxon>
        <taxon>Actinomycetota</taxon>
        <taxon>Actinomycetes</taxon>
        <taxon>Streptosporangiales</taxon>
        <taxon>Streptosporangiaceae</taxon>
        <taxon>Nonomuraea</taxon>
    </lineage>
</organism>
<dbReference type="STRING" id="568860.SAMN05421811_101842"/>
<keyword evidence="6 7" id="KW-0503">Monooxygenase</keyword>
<dbReference type="PANTHER" id="PTHR46696:SF1">
    <property type="entry name" value="CYTOCHROME P450 YJIB-RELATED"/>
    <property type="match status" value="1"/>
</dbReference>
<dbReference type="PROSITE" id="PS00086">
    <property type="entry name" value="CYTOCHROME_P450"/>
    <property type="match status" value="1"/>
</dbReference>
<dbReference type="PRINTS" id="PR00385">
    <property type="entry name" value="P450"/>
</dbReference>
<dbReference type="GO" id="GO:0020037">
    <property type="term" value="F:heme binding"/>
    <property type="evidence" value="ECO:0007669"/>
    <property type="project" value="InterPro"/>
</dbReference>
<dbReference type="InterPro" id="IPR001128">
    <property type="entry name" value="Cyt_P450"/>
</dbReference>
<sequence length="415" mass="44972">MSATDPGPADRPGSPTARSGPADTPAFPMARSCPLAPPDAYARMRAAAPVVRAALPNGAPVWAVTRHAEARQLLSDPRISSATGRPERPRGPDDDRPDDGFFVDLDPPEHTRFRRVLIPELGVRPMNALRPAIQRIAGAAIDELVAAGPPADLVAGYARRVPARVLCEVFGVPPADHGFFESRLRMLSVTSMDPSVAAEASRDVRGYLRELIRDAEREPRHGVIRRLAARHLPTGELTADELVNMGFLMLLAGYDSPANTISLGVLTLLRHPEQLAALRADPGLLPGAVEELLRFHSVQDWVSFDRVATADLEVGATRIRAGDRLTVLAASANRDERAFEHPDTFDIRRSAHHHLAFGHGVHQCVGANLARAELRVALGTLVARLPELRLAVAFEEVPFAHDAPFFGPHAVPVIW</sequence>
<evidence type="ECO:0000256" key="3">
    <source>
        <dbReference type="ARBA" id="ARBA00022723"/>
    </source>
</evidence>
<protein>
    <submittedName>
        <fullName evidence="9">Pentalenic acid synthase</fullName>
    </submittedName>
</protein>
<dbReference type="InterPro" id="IPR002397">
    <property type="entry name" value="Cyt_P450_B"/>
</dbReference>
<comment type="similarity">
    <text evidence="1 7">Belongs to the cytochrome P450 family.</text>
</comment>
<dbReference type="EMBL" id="FOHX01000001">
    <property type="protein sequence ID" value="SES95252.1"/>
    <property type="molecule type" value="Genomic_DNA"/>
</dbReference>
<feature type="region of interest" description="Disordered" evidence="8">
    <location>
        <begin position="1"/>
        <end position="35"/>
    </location>
</feature>
<dbReference type="Pfam" id="PF00067">
    <property type="entry name" value="p450"/>
    <property type="match status" value="1"/>
</dbReference>
<evidence type="ECO:0000256" key="1">
    <source>
        <dbReference type="ARBA" id="ARBA00010617"/>
    </source>
</evidence>
<dbReference type="RefSeq" id="WP_245774596.1">
    <property type="nucleotide sequence ID" value="NZ_FOHX01000001.1"/>
</dbReference>
<keyword evidence="2 7" id="KW-0349">Heme</keyword>
<dbReference type="InterPro" id="IPR017972">
    <property type="entry name" value="Cyt_P450_CS"/>
</dbReference>
<dbReference type="InterPro" id="IPR036396">
    <property type="entry name" value="Cyt_P450_sf"/>
</dbReference>
<keyword evidence="10" id="KW-1185">Reference proteome</keyword>
<evidence type="ECO:0000256" key="8">
    <source>
        <dbReference type="SAM" id="MobiDB-lite"/>
    </source>
</evidence>
<dbReference type="PANTHER" id="PTHR46696">
    <property type="entry name" value="P450, PUTATIVE (EUROFUNG)-RELATED"/>
    <property type="match status" value="1"/>
</dbReference>
<evidence type="ECO:0000313" key="9">
    <source>
        <dbReference type="EMBL" id="SES95252.1"/>
    </source>
</evidence>
<dbReference type="Proteomes" id="UP000199361">
    <property type="component" value="Unassembled WGS sequence"/>
</dbReference>
<dbReference type="GO" id="GO:0016705">
    <property type="term" value="F:oxidoreductase activity, acting on paired donors, with incorporation or reduction of molecular oxygen"/>
    <property type="evidence" value="ECO:0007669"/>
    <property type="project" value="InterPro"/>
</dbReference>
<evidence type="ECO:0000256" key="4">
    <source>
        <dbReference type="ARBA" id="ARBA00023002"/>
    </source>
</evidence>
<gene>
    <name evidence="9" type="ORF">SAMN05421811_101842</name>
</gene>
<evidence type="ECO:0000256" key="7">
    <source>
        <dbReference type="RuleBase" id="RU000461"/>
    </source>
</evidence>
<feature type="region of interest" description="Disordered" evidence="8">
    <location>
        <begin position="73"/>
        <end position="105"/>
    </location>
</feature>
<dbReference type="GO" id="GO:0004497">
    <property type="term" value="F:monooxygenase activity"/>
    <property type="evidence" value="ECO:0007669"/>
    <property type="project" value="UniProtKB-KW"/>
</dbReference>
<dbReference type="AlphaFoldDB" id="A0A1I0ALQ4"/>
<dbReference type="CDD" id="cd11030">
    <property type="entry name" value="CYP105-like"/>
    <property type="match status" value="1"/>
</dbReference>
<keyword evidence="5 7" id="KW-0408">Iron</keyword>
<evidence type="ECO:0000256" key="6">
    <source>
        <dbReference type="ARBA" id="ARBA00023033"/>
    </source>
</evidence>
<dbReference type="PRINTS" id="PR00359">
    <property type="entry name" value="BP450"/>
</dbReference>
<proteinExistence type="inferred from homology"/>
<accession>A0A1I0ALQ4</accession>
<keyword evidence="3 7" id="KW-0479">Metal-binding</keyword>